<dbReference type="PANTHER" id="PTHR12879">
    <property type="entry name" value="SPHINGOLIPID DELTA 4 DESATURASE/C-4 HYDROXYLASE PROTEIN DES2"/>
    <property type="match status" value="1"/>
</dbReference>
<keyword evidence="4" id="KW-1185">Reference proteome</keyword>
<organism evidence="3 4">
    <name type="scientific">Olpidium bornovanus</name>
    <dbReference type="NCBI Taxonomy" id="278681"/>
    <lineage>
        <taxon>Eukaryota</taxon>
        <taxon>Fungi</taxon>
        <taxon>Fungi incertae sedis</taxon>
        <taxon>Olpidiomycota</taxon>
        <taxon>Olpidiomycotina</taxon>
        <taxon>Olpidiomycetes</taxon>
        <taxon>Olpidiales</taxon>
        <taxon>Olpidiaceae</taxon>
        <taxon>Olpidium</taxon>
    </lineage>
</organism>
<gene>
    <name evidence="3" type="ORF">BJ554DRAFT_6332</name>
</gene>
<protein>
    <submittedName>
        <fullName evidence="3">Sphingolipid Delta4-desaturase-domain-containing protein</fullName>
    </submittedName>
</protein>
<dbReference type="PANTHER" id="PTHR12879:SF8">
    <property type="entry name" value="SPHINGOLIPID DELTA(4)-DESATURASE DES1"/>
    <property type="match status" value="1"/>
</dbReference>
<dbReference type="Pfam" id="PF08557">
    <property type="entry name" value="Lipid_DES"/>
    <property type="match status" value="1"/>
</dbReference>
<evidence type="ECO:0000259" key="2">
    <source>
        <dbReference type="SMART" id="SM01269"/>
    </source>
</evidence>
<dbReference type="EMBL" id="JAEFCI010003604">
    <property type="protein sequence ID" value="KAG5461469.1"/>
    <property type="molecule type" value="Genomic_DNA"/>
</dbReference>
<evidence type="ECO:0000313" key="4">
    <source>
        <dbReference type="Proteomes" id="UP000673691"/>
    </source>
</evidence>
<dbReference type="Pfam" id="PF00487">
    <property type="entry name" value="FA_desaturase"/>
    <property type="match status" value="1"/>
</dbReference>
<feature type="domain" description="Sphingolipid delta4-desaturase N-terminal" evidence="2">
    <location>
        <begin position="57"/>
        <end position="95"/>
    </location>
</feature>
<comment type="caution">
    <text evidence="3">The sequence shown here is derived from an EMBL/GenBank/DDBJ whole genome shotgun (WGS) entry which is preliminary data.</text>
</comment>
<sequence length="249" mass="27493">MKRGVRETGESTKERAGATAEAMPGIASGRHQKGGSVAPQVDFSAPRTHEHVSEKPSPLEDFHWEYTEEPHATRRKQILARHPEVKALFGPCPATKYVTAALVALQLALAVHLRDQPVFSWKYLAVLYFVGGTANHALMLANHEISHNLAFKSIALNRLLAMFANLPIGLPYSVAFKGYHAEHHKFQGVDDVDTDIPTEVEAKYSSTAAENTASVELLRTPKNRLRSSGYEPNRDFVPPIVVARVAEPR</sequence>
<reference evidence="3 4" key="1">
    <citation type="journal article" name="Sci. Rep.">
        <title>Genome-scale phylogenetic analyses confirm Olpidium as the closest living zoosporic fungus to the non-flagellated, terrestrial fungi.</title>
        <authorList>
            <person name="Chang Y."/>
            <person name="Rochon D."/>
            <person name="Sekimoto S."/>
            <person name="Wang Y."/>
            <person name="Chovatia M."/>
            <person name="Sandor L."/>
            <person name="Salamov A."/>
            <person name="Grigoriev I.V."/>
            <person name="Stajich J.E."/>
            <person name="Spatafora J.W."/>
        </authorList>
    </citation>
    <scope>NUCLEOTIDE SEQUENCE [LARGE SCALE GENOMIC DNA]</scope>
    <source>
        <strain evidence="3">S191</strain>
    </source>
</reference>
<name>A0A8H8DK27_9FUNG</name>
<feature type="compositionally biased region" description="Basic and acidic residues" evidence="1">
    <location>
        <begin position="1"/>
        <end position="16"/>
    </location>
</feature>
<dbReference type="GO" id="GO:0016020">
    <property type="term" value="C:membrane"/>
    <property type="evidence" value="ECO:0007669"/>
    <property type="project" value="GOC"/>
</dbReference>
<accession>A0A8H8DK27</accession>
<dbReference type="Proteomes" id="UP000673691">
    <property type="component" value="Unassembled WGS sequence"/>
</dbReference>
<dbReference type="GO" id="GO:0046513">
    <property type="term" value="P:ceramide biosynthetic process"/>
    <property type="evidence" value="ECO:0007669"/>
    <property type="project" value="TreeGrafter"/>
</dbReference>
<proteinExistence type="predicted"/>
<dbReference type="AlphaFoldDB" id="A0A8H8DK27"/>
<dbReference type="SMART" id="SM01269">
    <property type="entry name" value="Lipid_DES"/>
    <property type="match status" value="1"/>
</dbReference>
<evidence type="ECO:0000313" key="3">
    <source>
        <dbReference type="EMBL" id="KAG5461469.1"/>
    </source>
</evidence>
<dbReference type="GO" id="GO:0042284">
    <property type="term" value="F:sphingolipid delta-4 desaturase activity"/>
    <property type="evidence" value="ECO:0007669"/>
    <property type="project" value="TreeGrafter"/>
</dbReference>
<evidence type="ECO:0000256" key="1">
    <source>
        <dbReference type="SAM" id="MobiDB-lite"/>
    </source>
</evidence>
<feature type="region of interest" description="Disordered" evidence="1">
    <location>
        <begin position="1"/>
        <end position="41"/>
    </location>
</feature>
<dbReference type="OrthoDB" id="200948at2759"/>
<dbReference type="InterPro" id="IPR005804">
    <property type="entry name" value="FA_desaturase_dom"/>
</dbReference>
<dbReference type="InterPro" id="IPR013866">
    <property type="entry name" value="Sphingolipid_d4-desaturase_N"/>
</dbReference>